<accession>A0A510V2H6</accession>
<evidence type="ECO:0000256" key="2">
    <source>
        <dbReference type="SAM" id="Coils"/>
    </source>
</evidence>
<dbReference type="RefSeq" id="WP_146925504.1">
    <property type="nucleotide sequence ID" value="NZ_BJUB01000001.1"/>
</dbReference>
<proteinExistence type="inferred from homology"/>
<keyword evidence="2" id="KW-0175">Coiled coil</keyword>
<dbReference type="Proteomes" id="UP000321118">
    <property type="component" value="Unassembled WGS sequence"/>
</dbReference>
<comment type="similarity">
    <text evidence="1">Belongs to the UPF0749 family.</text>
</comment>
<dbReference type="PANTHER" id="PTHR37313">
    <property type="entry name" value="UPF0749 PROTEIN RV1825"/>
    <property type="match status" value="1"/>
</dbReference>
<dbReference type="Gene3D" id="3.30.70.1880">
    <property type="entry name" value="Protein of unknown function DUF881"/>
    <property type="match status" value="1"/>
</dbReference>
<name>A0A510V2H6_9CELL</name>
<dbReference type="PANTHER" id="PTHR37313:SF1">
    <property type="entry name" value="UPF0749 PROTEIN RV1823"/>
    <property type="match status" value="1"/>
</dbReference>
<dbReference type="GO" id="GO:0005886">
    <property type="term" value="C:plasma membrane"/>
    <property type="evidence" value="ECO:0007669"/>
    <property type="project" value="TreeGrafter"/>
</dbReference>
<evidence type="ECO:0000313" key="5">
    <source>
        <dbReference type="EMBL" id="GEK20041.1"/>
    </source>
</evidence>
<keyword evidence="4" id="KW-0812">Transmembrane</keyword>
<comment type="caution">
    <text evidence="5">The sequence shown here is derived from an EMBL/GenBank/DDBJ whole genome shotgun (WGS) entry which is preliminary data.</text>
</comment>
<keyword evidence="4" id="KW-0472">Membrane</keyword>
<dbReference type="Pfam" id="PF05949">
    <property type="entry name" value="DUF881"/>
    <property type="match status" value="1"/>
</dbReference>
<reference evidence="5 6" key="1">
    <citation type="submission" date="2019-07" db="EMBL/GenBank/DDBJ databases">
        <title>Whole genome shotgun sequence of Cellulomonas xylanilytica NBRC 101102.</title>
        <authorList>
            <person name="Hosoyama A."/>
            <person name="Uohara A."/>
            <person name="Ohji S."/>
            <person name="Ichikawa N."/>
        </authorList>
    </citation>
    <scope>NUCLEOTIDE SEQUENCE [LARGE SCALE GENOMIC DNA]</scope>
    <source>
        <strain evidence="5 6">NBRC 101102</strain>
    </source>
</reference>
<dbReference type="OrthoDB" id="3218134at2"/>
<feature type="transmembrane region" description="Helical" evidence="4">
    <location>
        <begin position="54"/>
        <end position="74"/>
    </location>
</feature>
<evidence type="ECO:0000256" key="1">
    <source>
        <dbReference type="ARBA" id="ARBA00009108"/>
    </source>
</evidence>
<evidence type="ECO:0000256" key="4">
    <source>
        <dbReference type="SAM" id="Phobius"/>
    </source>
</evidence>
<gene>
    <name evidence="5" type="ORF">CXY01_05610</name>
</gene>
<dbReference type="AlphaFoldDB" id="A0A510V2H6"/>
<evidence type="ECO:0000313" key="6">
    <source>
        <dbReference type="Proteomes" id="UP000321118"/>
    </source>
</evidence>
<evidence type="ECO:0000256" key="3">
    <source>
        <dbReference type="SAM" id="MobiDB-lite"/>
    </source>
</evidence>
<feature type="region of interest" description="Disordered" evidence="3">
    <location>
        <begin position="281"/>
        <end position="314"/>
    </location>
</feature>
<keyword evidence="6" id="KW-1185">Reference proteome</keyword>
<dbReference type="EMBL" id="BJUB01000001">
    <property type="protein sequence ID" value="GEK20041.1"/>
    <property type="molecule type" value="Genomic_DNA"/>
</dbReference>
<dbReference type="InterPro" id="IPR010273">
    <property type="entry name" value="DUF881"/>
</dbReference>
<keyword evidence="4" id="KW-1133">Transmembrane helix</keyword>
<protein>
    <submittedName>
        <fullName evidence="5">Membrane protein</fullName>
    </submittedName>
</protein>
<sequence length="314" mass="32592">MTPRHGSGEVQRSPDASMTLINEFYRRPLDPGYADAAARRAAGSEPRRTRRSTVGLVALAIGLGLGATAATLALRQPTTSVQEARELLESQIAQRSEEADATQADITAMTEQIATLQEDLLGDEGRPVSDQIDEVAVEAAVMPVTGRGLRLVLTDAPSDDPDVVDPMSRVQDVDLQIVVNGLWAAGAEAIAVNGQRLSAMTAIRSAGDAVLVDLVPLASPYTVEVVGDATHMQTELARAAAGQHLATLRTTFGIGVQLSSQSKLELPGTGLVTMYSARVPVTSADPVPEPGPAEGALDEGDVAGSAGPTGRDGT</sequence>
<feature type="coiled-coil region" evidence="2">
    <location>
        <begin position="85"/>
        <end position="119"/>
    </location>
</feature>
<organism evidence="5 6">
    <name type="scientific">Cellulomonas xylanilytica</name>
    <dbReference type="NCBI Taxonomy" id="233583"/>
    <lineage>
        <taxon>Bacteria</taxon>
        <taxon>Bacillati</taxon>
        <taxon>Actinomycetota</taxon>
        <taxon>Actinomycetes</taxon>
        <taxon>Micrococcales</taxon>
        <taxon>Cellulomonadaceae</taxon>
        <taxon>Cellulomonas</taxon>
    </lineage>
</organism>